<proteinExistence type="predicted"/>
<evidence type="ECO:0000313" key="3">
    <source>
        <dbReference type="Proteomes" id="UP000320762"/>
    </source>
</evidence>
<dbReference type="OrthoDB" id="2985339at2759"/>
<feature type="compositionally biased region" description="Basic and acidic residues" evidence="1">
    <location>
        <begin position="312"/>
        <end position="325"/>
    </location>
</feature>
<comment type="caution">
    <text evidence="2">The sequence shown here is derived from an EMBL/GenBank/DDBJ whole genome shotgun (WGS) entry which is preliminary data.</text>
</comment>
<keyword evidence="3" id="KW-1185">Reference proteome</keyword>
<feature type="region of interest" description="Disordered" evidence="1">
    <location>
        <begin position="286"/>
        <end position="362"/>
    </location>
</feature>
<feature type="compositionally biased region" description="Basic and acidic residues" evidence="1">
    <location>
        <begin position="289"/>
        <end position="301"/>
    </location>
</feature>
<evidence type="ECO:0000256" key="1">
    <source>
        <dbReference type="SAM" id="MobiDB-lite"/>
    </source>
</evidence>
<feature type="compositionally biased region" description="Basic and acidic residues" evidence="1">
    <location>
        <begin position="176"/>
        <end position="192"/>
    </location>
</feature>
<organism evidence="2 3">
    <name type="scientific">Schizophyllum amplum</name>
    <dbReference type="NCBI Taxonomy" id="97359"/>
    <lineage>
        <taxon>Eukaryota</taxon>
        <taxon>Fungi</taxon>
        <taxon>Dikarya</taxon>
        <taxon>Basidiomycota</taxon>
        <taxon>Agaricomycotina</taxon>
        <taxon>Agaricomycetes</taxon>
        <taxon>Agaricomycetidae</taxon>
        <taxon>Agaricales</taxon>
        <taxon>Schizophyllaceae</taxon>
        <taxon>Schizophyllum</taxon>
    </lineage>
</organism>
<feature type="region of interest" description="Disordered" evidence="1">
    <location>
        <begin position="64"/>
        <end position="120"/>
    </location>
</feature>
<name>A0A550BUN1_9AGAR</name>
<feature type="compositionally biased region" description="Low complexity" evidence="1">
    <location>
        <begin position="201"/>
        <end position="219"/>
    </location>
</feature>
<feature type="compositionally biased region" description="Basic and acidic residues" evidence="1">
    <location>
        <begin position="248"/>
        <end position="267"/>
    </location>
</feature>
<protein>
    <submittedName>
        <fullName evidence="2">Uncharacterized protein</fullName>
    </submittedName>
</protein>
<gene>
    <name evidence="2" type="ORF">BD626DRAFT_551675</name>
</gene>
<feature type="region of interest" description="Disordered" evidence="1">
    <location>
        <begin position="133"/>
        <end position="272"/>
    </location>
</feature>
<evidence type="ECO:0000313" key="2">
    <source>
        <dbReference type="EMBL" id="TRM56251.1"/>
    </source>
</evidence>
<dbReference type="EMBL" id="VDMD01000077">
    <property type="protein sequence ID" value="TRM56251.1"/>
    <property type="molecule type" value="Genomic_DNA"/>
</dbReference>
<feature type="compositionally biased region" description="Polar residues" evidence="1">
    <location>
        <begin position="163"/>
        <end position="175"/>
    </location>
</feature>
<dbReference type="AlphaFoldDB" id="A0A550BUN1"/>
<dbReference type="Proteomes" id="UP000320762">
    <property type="component" value="Unassembled WGS sequence"/>
</dbReference>
<sequence length="493" mass="54354">MAPTKKTSSMISYPMPLSASAGQKAAPVHAAHTSVHATYTPTPTNQASAHTSHTPIHDAYTSMHASNTVGFPPAPIVAPTSHRPSLLRKRGRDSDASTAEESETPRSRQRTSSILSGTIRRAPATIANVLMRARRNSKSSKDDATRPAPLPLTPAPRARKSSEASTWSLETVQNDRGQHVDSKPRLHVDTNARPRARPRGWRATPASSRASTPSPSTRSTTDRVPPKKTLKRVRGSISDRDAEDVDGEDGRSKRARSGEHERRRRDSTSSVQGVFLVFEGPVQATRPAELNERRKLDDKRKTAPLPARTARRSPEVADKHHREDSTSDETTSELTKSCVTPETDRFPAMRSPAKPPSTSPLKDDARWRAVGLAPPDVKLIDIRCYSKTHGVDGELSKRWTCRPTGLKLFDCRLYDGIMVDSDWRRTNLYDEANTRGWAKPVIVNFPAKWFAGGQSRVFVLDVVASFGRGRGECLRAKADITVGNLKWENVKTP</sequence>
<accession>A0A550BUN1</accession>
<reference evidence="2 3" key="1">
    <citation type="journal article" date="2019" name="New Phytol.">
        <title>Comparative genomics reveals unique wood-decay strategies and fruiting body development in the Schizophyllaceae.</title>
        <authorList>
            <person name="Almasi E."/>
            <person name="Sahu N."/>
            <person name="Krizsan K."/>
            <person name="Balint B."/>
            <person name="Kovacs G.M."/>
            <person name="Kiss B."/>
            <person name="Cseklye J."/>
            <person name="Drula E."/>
            <person name="Henrissat B."/>
            <person name="Nagy I."/>
            <person name="Chovatia M."/>
            <person name="Adam C."/>
            <person name="LaButti K."/>
            <person name="Lipzen A."/>
            <person name="Riley R."/>
            <person name="Grigoriev I.V."/>
            <person name="Nagy L.G."/>
        </authorList>
    </citation>
    <scope>NUCLEOTIDE SEQUENCE [LARGE SCALE GENOMIC DNA]</scope>
    <source>
        <strain evidence="2 3">NL-1724</strain>
    </source>
</reference>